<protein>
    <submittedName>
        <fullName evidence="2">Uncharacterized protein</fullName>
    </submittedName>
</protein>
<evidence type="ECO:0000256" key="1">
    <source>
        <dbReference type="SAM" id="SignalP"/>
    </source>
</evidence>
<dbReference type="PaxDb" id="4081-Solyc01g057410.1.1"/>
<reference evidence="2" key="1">
    <citation type="journal article" date="2012" name="Nature">
        <title>The tomato genome sequence provides insights into fleshy fruit evolution.</title>
        <authorList>
            <consortium name="Tomato Genome Consortium"/>
        </authorList>
    </citation>
    <scope>NUCLEOTIDE SEQUENCE [LARGE SCALE GENOMIC DNA]</scope>
    <source>
        <strain evidence="2">cv. Heinz 1706</strain>
    </source>
</reference>
<organism evidence="2">
    <name type="scientific">Solanum lycopersicum</name>
    <name type="common">Tomato</name>
    <name type="synonym">Lycopersicon esculentum</name>
    <dbReference type="NCBI Taxonomy" id="4081"/>
    <lineage>
        <taxon>Eukaryota</taxon>
        <taxon>Viridiplantae</taxon>
        <taxon>Streptophyta</taxon>
        <taxon>Embryophyta</taxon>
        <taxon>Tracheophyta</taxon>
        <taxon>Spermatophyta</taxon>
        <taxon>Magnoliopsida</taxon>
        <taxon>eudicotyledons</taxon>
        <taxon>Gunneridae</taxon>
        <taxon>Pentapetalae</taxon>
        <taxon>asterids</taxon>
        <taxon>lamiids</taxon>
        <taxon>Solanales</taxon>
        <taxon>Solanaceae</taxon>
        <taxon>Solanoideae</taxon>
        <taxon>Solaneae</taxon>
        <taxon>Solanum</taxon>
        <taxon>Solanum subgen. Lycopersicon</taxon>
    </lineage>
</organism>
<feature type="chain" id="PRO_5018744602" evidence="1">
    <location>
        <begin position="19"/>
        <end position="50"/>
    </location>
</feature>
<evidence type="ECO:0000313" key="3">
    <source>
        <dbReference type="Proteomes" id="UP000004994"/>
    </source>
</evidence>
<reference evidence="2" key="2">
    <citation type="submission" date="2019-01" db="UniProtKB">
        <authorList>
            <consortium name="EnsemblPlants"/>
        </authorList>
    </citation>
    <scope>IDENTIFICATION</scope>
    <source>
        <strain evidence="2">cv. Heinz 1706</strain>
    </source>
</reference>
<keyword evidence="3" id="KW-1185">Reference proteome</keyword>
<evidence type="ECO:0000313" key="2">
    <source>
        <dbReference type="EnsemblPlants" id="Solyc01g057410.1.1.1"/>
    </source>
</evidence>
<dbReference type="EnsemblPlants" id="Solyc01g057410.1.1">
    <property type="protein sequence ID" value="Solyc01g057410.1.1.1"/>
    <property type="gene ID" value="Solyc01g057410.1"/>
</dbReference>
<dbReference type="InParanoid" id="A0A3Q7EXL9"/>
<proteinExistence type="predicted"/>
<name>A0A3Q7EXL9_SOLLC</name>
<dbReference type="Proteomes" id="UP000004994">
    <property type="component" value="Chromosome 1"/>
</dbReference>
<dbReference type="AlphaFoldDB" id="A0A3Q7EXL9"/>
<accession>A0A3Q7EXL9</accession>
<dbReference type="Gramene" id="Solyc01g057410.1.1">
    <property type="protein sequence ID" value="Solyc01g057410.1.1.1"/>
    <property type="gene ID" value="Solyc01g057410.1"/>
</dbReference>
<sequence>MMISFFWLVLTKANLMVGGEHENMEKRIFVTVFSMLLTKKEHRFRYPFSL</sequence>
<keyword evidence="1" id="KW-0732">Signal</keyword>
<feature type="signal peptide" evidence="1">
    <location>
        <begin position="1"/>
        <end position="18"/>
    </location>
</feature>